<keyword evidence="2" id="KW-1185">Reference proteome</keyword>
<dbReference type="OrthoDB" id="5195437at2"/>
<comment type="caution">
    <text evidence="1">The sequence shown here is derived from an EMBL/GenBank/DDBJ whole genome shotgun (WGS) entry which is preliminary data.</text>
</comment>
<organism evidence="1 2">
    <name type="scientific">Bradyrhizobium rifense</name>
    <dbReference type="NCBI Taxonomy" id="515499"/>
    <lineage>
        <taxon>Bacteria</taxon>
        <taxon>Pseudomonadati</taxon>
        <taxon>Pseudomonadota</taxon>
        <taxon>Alphaproteobacteria</taxon>
        <taxon>Hyphomicrobiales</taxon>
        <taxon>Nitrobacteraceae</taxon>
        <taxon>Bradyrhizobium</taxon>
    </lineage>
</organism>
<dbReference type="RefSeq" id="WP_148778193.1">
    <property type="nucleotide sequence ID" value="NZ_VSSS01000081.1"/>
</dbReference>
<gene>
    <name evidence="1" type="ORF">FXB40_42390</name>
</gene>
<sequence length="83" mass="9112">MAHLNRVLRSINSDDASRCVDVFLRPEGSVGFEEYRRDVEDGSGWFAIGGYGSRTFDNETSAFEAALAEVPWLRGIVGSAKQA</sequence>
<evidence type="ECO:0000313" key="2">
    <source>
        <dbReference type="Proteomes" id="UP000324758"/>
    </source>
</evidence>
<evidence type="ECO:0000313" key="1">
    <source>
        <dbReference type="EMBL" id="TYL86048.1"/>
    </source>
</evidence>
<dbReference type="AlphaFoldDB" id="A0A5D3JXX4"/>
<dbReference type="Proteomes" id="UP000324758">
    <property type="component" value="Unassembled WGS sequence"/>
</dbReference>
<proteinExistence type="predicted"/>
<accession>A0A5D3JXX4</accession>
<dbReference type="EMBL" id="VSSS01000081">
    <property type="protein sequence ID" value="TYL86048.1"/>
    <property type="molecule type" value="Genomic_DNA"/>
</dbReference>
<reference evidence="1 2" key="1">
    <citation type="submission" date="2019-08" db="EMBL/GenBank/DDBJ databases">
        <title>Bradyrhizobium hipponensis sp. nov., a rhizobium isolated from a Lupinus angustifolius root nodule in Tunisia.</title>
        <authorList>
            <person name="Off K."/>
            <person name="Rejili M."/>
            <person name="Mars M."/>
            <person name="Brachmann A."/>
            <person name="Marin M."/>
        </authorList>
    </citation>
    <scope>NUCLEOTIDE SEQUENCE [LARGE SCALE GENOMIC DNA]</scope>
    <source>
        <strain evidence="1 2">CTAW71</strain>
    </source>
</reference>
<name>A0A5D3JXX4_9BRAD</name>
<protein>
    <submittedName>
        <fullName evidence="1">Uncharacterized protein</fullName>
    </submittedName>
</protein>